<dbReference type="Gene3D" id="2.40.170.20">
    <property type="entry name" value="TonB-dependent receptor, beta-barrel domain"/>
    <property type="match status" value="1"/>
</dbReference>
<sequence length="569" mass="64179">MKRNSNMKNRLKKASIAAIVLCAGFSFLNSAQAQTTGWGEGAKLQDSEVVVEKDRKIELPRASRNYQKFAVVTPEPGERNVRYRFNDYRLEGQDVDLQMRVLTIKQDELTKLYGNYVKAGIGNYGTLYLKGYFHNKRSNTASYGADVSHITSARGPVDGKNSAVTNSAINLNGESYMQGLTLGGKLGYGRDKYHFYGYSPVQETTVDRDTISQVFNRVHAEGYMHNHGAGMPLLFKAGLNVNYLNDHYDMRETNIAAKLNTEYGLDDVSAFKVDADLSLVSHKDSASVSRTLFKVHPQYERQLNAIRLAIGANIAYTGDTVNDARKFNVYPTVRVGVEPIKGNLLIYAGMGGDLQRVTLYQLTQENPYLAPNVRVADQNKGLEVYGGMQANIANFVHLTGRVAYQNFRNMYFYNNSASDSTKFDLLYDDGVTNVLNIYGEATFNYSDELRIGLKADYNKYSTATLEQAFHRPELMASVFATYNFYDKILFNSELYYIGSSFGRIHRPDGTFGLRETDTIVDLNLKADYRFSNRFTTFLMVNNLFAQKYERFVNYPNKSINLIGGVSYSF</sequence>
<keyword evidence="4" id="KW-0732">Signal</keyword>
<evidence type="ECO:0000313" key="5">
    <source>
        <dbReference type="EMBL" id="GGG00258.1"/>
    </source>
</evidence>
<dbReference type="InterPro" id="IPR036942">
    <property type="entry name" value="Beta-barrel_TonB_sf"/>
</dbReference>
<name>A0ABQ1VUP4_9BACT</name>
<evidence type="ECO:0000256" key="1">
    <source>
        <dbReference type="ARBA" id="ARBA00004442"/>
    </source>
</evidence>
<dbReference type="EMBL" id="BMFP01000001">
    <property type="protein sequence ID" value="GGG00258.1"/>
    <property type="molecule type" value="Genomic_DNA"/>
</dbReference>
<dbReference type="Proteomes" id="UP000634043">
    <property type="component" value="Unassembled WGS sequence"/>
</dbReference>
<accession>A0ABQ1VUP4</accession>
<gene>
    <name evidence="5" type="ORF">GCM10011323_01610</name>
</gene>
<evidence type="ECO:0008006" key="7">
    <source>
        <dbReference type="Google" id="ProtNLM"/>
    </source>
</evidence>
<organism evidence="5 6">
    <name type="scientific">Pontibacter amylolyticus</name>
    <dbReference type="NCBI Taxonomy" id="1424080"/>
    <lineage>
        <taxon>Bacteria</taxon>
        <taxon>Pseudomonadati</taxon>
        <taxon>Bacteroidota</taxon>
        <taxon>Cytophagia</taxon>
        <taxon>Cytophagales</taxon>
        <taxon>Hymenobacteraceae</taxon>
        <taxon>Pontibacter</taxon>
    </lineage>
</organism>
<feature type="signal peptide" evidence="4">
    <location>
        <begin position="1"/>
        <end position="33"/>
    </location>
</feature>
<keyword evidence="3" id="KW-0998">Cell outer membrane</keyword>
<evidence type="ECO:0000256" key="4">
    <source>
        <dbReference type="SAM" id="SignalP"/>
    </source>
</evidence>
<keyword evidence="2" id="KW-0472">Membrane</keyword>
<feature type="chain" id="PRO_5045320936" description="TonB-dependent receptor" evidence="4">
    <location>
        <begin position="34"/>
        <end position="569"/>
    </location>
</feature>
<comment type="subcellular location">
    <subcellularLocation>
        <location evidence="1">Cell outer membrane</location>
    </subcellularLocation>
</comment>
<evidence type="ECO:0000256" key="2">
    <source>
        <dbReference type="ARBA" id="ARBA00023136"/>
    </source>
</evidence>
<comment type="caution">
    <text evidence="5">The sequence shown here is derived from an EMBL/GenBank/DDBJ whole genome shotgun (WGS) entry which is preliminary data.</text>
</comment>
<protein>
    <recommendedName>
        <fullName evidence="7">TonB-dependent receptor</fullName>
    </recommendedName>
</protein>
<proteinExistence type="predicted"/>
<keyword evidence="6" id="KW-1185">Reference proteome</keyword>
<reference evidence="6" key="1">
    <citation type="journal article" date="2019" name="Int. J. Syst. Evol. Microbiol.">
        <title>The Global Catalogue of Microorganisms (GCM) 10K type strain sequencing project: providing services to taxonomists for standard genome sequencing and annotation.</title>
        <authorList>
            <consortium name="The Broad Institute Genomics Platform"/>
            <consortium name="The Broad Institute Genome Sequencing Center for Infectious Disease"/>
            <person name="Wu L."/>
            <person name="Ma J."/>
        </authorList>
    </citation>
    <scope>NUCLEOTIDE SEQUENCE [LARGE SCALE GENOMIC DNA]</scope>
    <source>
        <strain evidence="6">CGMCC 1.12749</strain>
    </source>
</reference>
<dbReference type="SUPFAM" id="SSF56935">
    <property type="entry name" value="Porins"/>
    <property type="match status" value="1"/>
</dbReference>
<evidence type="ECO:0000256" key="3">
    <source>
        <dbReference type="ARBA" id="ARBA00023237"/>
    </source>
</evidence>
<evidence type="ECO:0000313" key="6">
    <source>
        <dbReference type="Proteomes" id="UP000634043"/>
    </source>
</evidence>